<accession>V6LIU6</accession>
<gene>
    <name evidence="1" type="ORF">SS50377_15968</name>
</gene>
<organism evidence="1">
    <name type="scientific">Spironucleus salmonicida</name>
    <dbReference type="NCBI Taxonomy" id="348837"/>
    <lineage>
        <taxon>Eukaryota</taxon>
        <taxon>Metamonada</taxon>
        <taxon>Diplomonadida</taxon>
        <taxon>Hexamitidae</taxon>
        <taxon>Hexamitinae</taxon>
        <taxon>Spironucleus</taxon>
    </lineage>
</organism>
<name>V6LIU6_9EUKA</name>
<dbReference type="EMBL" id="KI546123">
    <property type="protein sequence ID" value="EST44243.1"/>
    <property type="molecule type" value="Genomic_DNA"/>
</dbReference>
<sequence length="116" mass="12518">MALYAQNACLDMYIFINTVQNAKNIVDNAMLKRTALNASRDMHLINKNVSLAGQAANLALELLNAKPAKTVSIQQIRSALSVPMDAKHVVVLLVAVNVSSHLSCKQMFVALALLTA</sequence>
<proteinExistence type="predicted"/>
<dbReference type="AlphaFoldDB" id="V6LIU6"/>
<protein>
    <submittedName>
        <fullName evidence="1">Uncharacterized protein</fullName>
    </submittedName>
</protein>
<evidence type="ECO:0000313" key="1">
    <source>
        <dbReference type="EMBL" id="EST44243.1"/>
    </source>
</evidence>
<reference evidence="1" key="1">
    <citation type="journal article" date="2014" name="PLoS Genet.">
        <title>The Genome of Spironucleus salmonicida Highlights a Fish Pathogen Adapted to Fluctuating Environments.</title>
        <authorList>
            <person name="Xu F."/>
            <person name="Jerlstrom-Hultqvist J."/>
            <person name="Einarsson E."/>
            <person name="Astvaldsson A."/>
            <person name="Svard S.G."/>
            <person name="Andersson J.O."/>
        </authorList>
    </citation>
    <scope>NUCLEOTIDE SEQUENCE</scope>
</reference>